<protein>
    <submittedName>
        <fullName evidence="1">Uncharacterized protein</fullName>
    </submittedName>
</protein>
<evidence type="ECO:0000313" key="1">
    <source>
        <dbReference type="EMBL" id="KAA6393732.1"/>
    </source>
</evidence>
<evidence type="ECO:0000313" key="2">
    <source>
        <dbReference type="Proteomes" id="UP000324800"/>
    </source>
</evidence>
<accession>A0A5J4WGQ8</accession>
<feature type="non-terminal residue" evidence="1">
    <location>
        <position position="305"/>
    </location>
</feature>
<dbReference type="EMBL" id="SNRW01002155">
    <property type="protein sequence ID" value="KAA6393732.1"/>
    <property type="molecule type" value="Genomic_DNA"/>
</dbReference>
<gene>
    <name evidence="1" type="ORF">EZS28_010735</name>
</gene>
<reference evidence="1 2" key="1">
    <citation type="submission" date="2019-03" db="EMBL/GenBank/DDBJ databases">
        <title>Single cell metagenomics reveals metabolic interactions within the superorganism composed of flagellate Streblomastix strix and complex community of Bacteroidetes bacteria on its surface.</title>
        <authorList>
            <person name="Treitli S.C."/>
            <person name="Kolisko M."/>
            <person name="Husnik F."/>
            <person name="Keeling P."/>
            <person name="Hampl V."/>
        </authorList>
    </citation>
    <scope>NUCLEOTIDE SEQUENCE [LARGE SCALE GENOMIC DNA]</scope>
    <source>
        <strain evidence="1">ST1C</strain>
    </source>
</reference>
<organism evidence="1 2">
    <name type="scientific">Streblomastix strix</name>
    <dbReference type="NCBI Taxonomy" id="222440"/>
    <lineage>
        <taxon>Eukaryota</taxon>
        <taxon>Metamonada</taxon>
        <taxon>Preaxostyla</taxon>
        <taxon>Oxymonadida</taxon>
        <taxon>Streblomastigidae</taxon>
        <taxon>Streblomastix</taxon>
    </lineage>
</organism>
<dbReference type="Proteomes" id="UP000324800">
    <property type="component" value="Unassembled WGS sequence"/>
</dbReference>
<dbReference type="AlphaFoldDB" id="A0A5J4WGQ8"/>
<comment type="caution">
    <text evidence="1">The sequence shown here is derived from an EMBL/GenBank/DDBJ whole genome shotgun (WGS) entry which is preliminary data.</text>
</comment>
<sequence>MKLPLFAPNTDEGEFQKVPYVSFPKHGVLKSLCVTDPTRDGMKTNRSQRTKFIIKYLLKFQVQNKIQDFIMQHLNIWYIENAMKEVNVGKIMNAKKDFQSNFVSLLSQQIMDIRFIKEKTIQLKQQKGKHCASLKNIQHVFKYAFKLSDRSRFQVISNSNEDGSPKKVSVDEVQKYFDGLYMCTHEACMIIIGFALQCLSHSVIRLEIHLPNEQFVCFQGGNETSAALNPNSNKTTLTAFFTLNEESKKQFVDAINESEYDSRNYRYDQIPKHFTFAKATKIQKPKLSGKKTIGRLYNVSSKELE</sequence>
<dbReference type="OrthoDB" id="10053386at2759"/>
<proteinExistence type="predicted"/>
<name>A0A5J4WGQ8_9EUKA</name>